<keyword evidence="4" id="KW-1185">Reference proteome</keyword>
<dbReference type="PANTHER" id="PTHR30157:SF0">
    <property type="entry name" value="NADPH-DEPENDENT FERRIC-CHELATE REDUCTASE"/>
    <property type="match status" value="1"/>
</dbReference>
<protein>
    <submittedName>
        <fullName evidence="3">Siderophore-interacting protein</fullName>
    </submittedName>
</protein>
<dbReference type="InterPro" id="IPR039261">
    <property type="entry name" value="FNR_nucleotide-bd"/>
</dbReference>
<dbReference type="EMBL" id="BAAFZP010000001">
    <property type="protein sequence ID" value="GAB1581875.1"/>
    <property type="molecule type" value="Genomic_DNA"/>
</dbReference>
<evidence type="ECO:0000313" key="4">
    <source>
        <dbReference type="Proteomes" id="UP001628091"/>
    </source>
</evidence>
<dbReference type="RefSeq" id="WP_407864626.1">
    <property type="nucleotide sequence ID" value="NZ_BAAFZP010000001.1"/>
</dbReference>
<dbReference type="Gene3D" id="3.40.50.80">
    <property type="entry name" value="Nucleotide-binding domain of ferredoxin-NADP reductase (FNR) module"/>
    <property type="match status" value="1"/>
</dbReference>
<accession>A0ABQ0GYX6</accession>
<dbReference type="PROSITE" id="PS51384">
    <property type="entry name" value="FAD_FR"/>
    <property type="match status" value="1"/>
</dbReference>
<feature type="domain" description="FAD-binding FR-type" evidence="2">
    <location>
        <begin position="107"/>
        <end position="232"/>
    </location>
</feature>
<evidence type="ECO:0000313" key="3">
    <source>
        <dbReference type="EMBL" id="GAB1581875.1"/>
    </source>
</evidence>
<dbReference type="InterPro" id="IPR017927">
    <property type="entry name" value="FAD-bd_FR_type"/>
</dbReference>
<dbReference type="InterPro" id="IPR013113">
    <property type="entry name" value="SIP_FAD-bd"/>
</dbReference>
<dbReference type="InterPro" id="IPR039374">
    <property type="entry name" value="SIP_fam"/>
</dbReference>
<evidence type="ECO:0000259" key="2">
    <source>
        <dbReference type="PROSITE" id="PS51384"/>
    </source>
</evidence>
<evidence type="ECO:0000256" key="1">
    <source>
        <dbReference type="ARBA" id="ARBA00035644"/>
    </source>
</evidence>
<dbReference type="InterPro" id="IPR007037">
    <property type="entry name" value="SIP_rossman_dom"/>
</dbReference>
<dbReference type="CDD" id="cd06193">
    <property type="entry name" value="siderophore_interacting"/>
    <property type="match status" value="1"/>
</dbReference>
<reference evidence="3 4" key="1">
    <citation type="submission" date="2024-10" db="EMBL/GenBank/DDBJ databases">
        <title>Isolation, draft genome sequencing and identification of Phyllobacterium sp. NSA23, isolated from leaf soil.</title>
        <authorList>
            <person name="Akita H."/>
        </authorList>
    </citation>
    <scope>NUCLEOTIDE SEQUENCE [LARGE SCALE GENOMIC DNA]</scope>
    <source>
        <strain evidence="3 4">NSA23</strain>
    </source>
</reference>
<dbReference type="PANTHER" id="PTHR30157">
    <property type="entry name" value="FERRIC REDUCTASE, NADPH-DEPENDENT"/>
    <property type="match status" value="1"/>
</dbReference>
<organism evidence="3 4">
    <name type="scientific">Phyllobacterium phragmitis</name>
    <dbReference type="NCBI Taxonomy" id="2670329"/>
    <lineage>
        <taxon>Bacteria</taxon>
        <taxon>Pseudomonadati</taxon>
        <taxon>Pseudomonadota</taxon>
        <taxon>Alphaproteobacteria</taxon>
        <taxon>Hyphomicrobiales</taxon>
        <taxon>Phyllobacteriaceae</taxon>
        <taxon>Phyllobacterium</taxon>
    </lineage>
</organism>
<comment type="similarity">
    <text evidence="1">Belongs to the SIP oxidoreductase family.</text>
</comment>
<dbReference type="Pfam" id="PF04954">
    <property type="entry name" value="SIP"/>
    <property type="match status" value="1"/>
</dbReference>
<comment type="caution">
    <text evidence="3">The sequence shown here is derived from an EMBL/GenBank/DDBJ whole genome shotgun (WGS) entry which is preliminary data.</text>
</comment>
<dbReference type="Proteomes" id="UP001628091">
    <property type="component" value="Unassembled WGS sequence"/>
</dbReference>
<dbReference type="Pfam" id="PF09981">
    <property type="entry name" value="DUF2218"/>
    <property type="match status" value="1"/>
</dbReference>
<dbReference type="Gene3D" id="3.30.310.50">
    <property type="entry name" value="Alpha-D-phosphohexomutase, C-terminal domain"/>
    <property type="match status" value="1"/>
</dbReference>
<dbReference type="Pfam" id="PF08021">
    <property type="entry name" value="FAD_binding_9"/>
    <property type="match status" value="1"/>
</dbReference>
<dbReference type="Gene3D" id="2.40.30.10">
    <property type="entry name" value="Translation factors"/>
    <property type="match status" value="1"/>
</dbReference>
<sequence length="368" mass="40999">MQHSRLSATTRITLSQPQIIMGKLLDHFLEHDADIVTAERRGEIALEYGRAVIEADDEGLTFHAEGDDDTGLAYMKYAVAEHILEFAAAEKPRIVWTGDGVAGGPLPYFREMRVVAAHNITPHMRRVTLSGRNLERFSYGGLHVRLLFPPKGIARPQWPVTGEDGRPVWPEGDDKLVTRVYTIRNIDVEKGEVDIDFVIHEGDETPGATFALTAREGDLVGMTGPGGSSLNEADWYLLAGDETALPAIGRILEDLPAHVKAVVRIEVDSAAEEQDLRSAADIDLVWLHRNGREAGTTTLLADAVRAVELPVEGTRRFAWAGCEFAAFRAIRTYLRKERKLDRQDHLVVAYWRRGFDGDNARREKDESN</sequence>
<dbReference type="SUPFAM" id="SSF63380">
    <property type="entry name" value="Riboflavin synthase domain-like"/>
    <property type="match status" value="1"/>
</dbReference>
<dbReference type="InterPro" id="IPR014543">
    <property type="entry name" value="UCP028291"/>
</dbReference>
<dbReference type="InterPro" id="IPR017938">
    <property type="entry name" value="Riboflavin_synthase-like_b-brl"/>
</dbReference>
<proteinExistence type="inferred from homology"/>
<gene>
    <name evidence="3" type="ORF">PPNSA23_18180</name>
</gene>
<name>A0ABQ0GYX6_9HYPH</name>